<reference evidence="1 2" key="1">
    <citation type="journal article" date="2005" name="Nature">
        <title>The genome of the social amoeba Dictyostelium discoideum.</title>
        <authorList>
            <consortium name="The Dictyostelium discoideum Sequencing Consortium"/>
            <person name="Eichinger L."/>
            <person name="Pachebat J.A."/>
            <person name="Glockner G."/>
            <person name="Rajandream M.A."/>
            <person name="Sucgang R."/>
            <person name="Berriman M."/>
            <person name="Song J."/>
            <person name="Olsen R."/>
            <person name="Szafranski K."/>
            <person name="Xu Q."/>
            <person name="Tunggal B."/>
            <person name="Kummerfeld S."/>
            <person name="Madera M."/>
            <person name="Konfortov B.A."/>
            <person name="Rivero F."/>
            <person name="Bankier A.T."/>
            <person name="Lehmann R."/>
            <person name="Hamlin N."/>
            <person name="Davies R."/>
            <person name="Gaudet P."/>
            <person name="Fey P."/>
            <person name="Pilcher K."/>
            <person name="Chen G."/>
            <person name="Saunders D."/>
            <person name="Sodergren E."/>
            <person name="Davis P."/>
            <person name="Kerhornou A."/>
            <person name="Nie X."/>
            <person name="Hall N."/>
            <person name="Anjard C."/>
            <person name="Hemphill L."/>
            <person name="Bason N."/>
            <person name="Farbrother P."/>
            <person name="Desany B."/>
            <person name="Just E."/>
            <person name="Morio T."/>
            <person name="Rost R."/>
            <person name="Churcher C."/>
            <person name="Cooper J."/>
            <person name="Haydock S."/>
            <person name="van Driessche N."/>
            <person name="Cronin A."/>
            <person name="Goodhead I."/>
            <person name="Muzny D."/>
            <person name="Mourier T."/>
            <person name="Pain A."/>
            <person name="Lu M."/>
            <person name="Harper D."/>
            <person name="Lindsay R."/>
            <person name="Hauser H."/>
            <person name="James K."/>
            <person name="Quiles M."/>
            <person name="Madan Babu M."/>
            <person name="Saito T."/>
            <person name="Buchrieser C."/>
            <person name="Wardroper A."/>
            <person name="Felder M."/>
            <person name="Thangavelu M."/>
            <person name="Johnson D."/>
            <person name="Knights A."/>
            <person name="Loulseged H."/>
            <person name="Mungall K."/>
            <person name="Oliver K."/>
            <person name="Price C."/>
            <person name="Quail M.A."/>
            <person name="Urushihara H."/>
            <person name="Hernandez J."/>
            <person name="Rabbinowitsch E."/>
            <person name="Steffen D."/>
            <person name="Sanders M."/>
            <person name="Ma J."/>
            <person name="Kohara Y."/>
            <person name="Sharp S."/>
            <person name="Simmonds M."/>
            <person name="Spiegler S."/>
            <person name="Tivey A."/>
            <person name="Sugano S."/>
            <person name="White B."/>
            <person name="Walker D."/>
            <person name="Woodward J."/>
            <person name="Winckler T."/>
            <person name="Tanaka Y."/>
            <person name="Shaulsky G."/>
            <person name="Schleicher M."/>
            <person name="Weinstock G."/>
            <person name="Rosenthal A."/>
            <person name="Cox E.C."/>
            <person name="Chisholm R.L."/>
            <person name="Gibbs R."/>
            <person name="Loomis W.F."/>
            <person name="Platzer M."/>
            <person name="Kay R.R."/>
            <person name="Williams J."/>
            <person name="Dear P.H."/>
            <person name="Noegel A.A."/>
            <person name="Barrell B."/>
            <person name="Kuspa A."/>
        </authorList>
    </citation>
    <scope>NUCLEOTIDE SEQUENCE [LARGE SCALE GENOMIC DNA]</scope>
    <source>
        <strain evidence="1 2">AX4</strain>
    </source>
</reference>
<name>Q54CA0_DICDI</name>
<dbReference type="EMBL" id="AAFI02000199">
    <property type="protein sequence ID" value="EAL60900.1"/>
    <property type="molecule type" value="Genomic_DNA"/>
</dbReference>
<dbReference type="GeneID" id="8629042"/>
<evidence type="ECO:0000313" key="1">
    <source>
        <dbReference type="EMBL" id="EAL60900.1"/>
    </source>
</evidence>
<dbReference type="KEGG" id="ddi:DDB_G0293096"/>
<evidence type="ECO:0000313" key="2">
    <source>
        <dbReference type="Proteomes" id="UP000002195"/>
    </source>
</evidence>
<dbReference type="Proteomes" id="UP000002195">
    <property type="component" value="Unassembled WGS sequence"/>
</dbReference>
<protein>
    <submittedName>
        <fullName evidence="1">Uncharacterized protein</fullName>
    </submittedName>
</protein>
<dbReference type="VEuPathDB" id="AmoebaDB:DDB_G0293096"/>
<dbReference type="InParanoid" id="Q54CA0"/>
<dbReference type="RefSeq" id="XP_629319.1">
    <property type="nucleotide sequence ID" value="XM_629317.1"/>
</dbReference>
<proteinExistence type="predicted"/>
<gene>
    <name evidence="1" type="ORF">DDB_G0293096</name>
</gene>
<dbReference type="PaxDb" id="44689-DDB0191775"/>
<keyword evidence="2" id="KW-1185">Reference proteome</keyword>
<dbReference type="AlphaFoldDB" id="Q54CA0"/>
<dbReference type="HOGENOM" id="CLU_3208741_0_0_1"/>
<accession>Q54CA0</accession>
<organism evidence="1 2">
    <name type="scientific">Dictyostelium discoideum</name>
    <name type="common">Social amoeba</name>
    <dbReference type="NCBI Taxonomy" id="44689"/>
    <lineage>
        <taxon>Eukaryota</taxon>
        <taxon>Amoebozoa</taxon>
        <taxon>Evosea</taxon>
        <taxon>Eumycetozoa</taxon>
        <taxon>Dictyostelia</taxon>
        <taxon>Dictyosteliales</taxon>
        <taxon>Dictyosteliaceae</taxon>
        <taxon>Dictyostelium</taxon>
    </lineage>
</organism>
<dbReference type="FunCoup" id="Q54CA0">
    <property type="interactions" value="877"/>
</dbReference>
<sequence>MCVTQLRNFITNFIQFLIGVVGNTLVSHTGTPGSIPGWGALFKLN</sequence>
<comment type="caution">
    <text evidence="1">The sequence shown here is derived from an EMBL/GenBank/DDBJ whole genome shotgun (WGS) entry which is preliminary data.</text>
</comment>